<proteinExistence type="predicted"/>
<organism evidence="1 2">
    <name type="scientific">Caenorhabditis bovis</name>
    <dbReference type="NCBI Taxonomy" id="2654633"/>
    <lineage>
        <taxon>Eukaryota</taxon>
        <taxon>Metazoa</taxon>
        <taxon>Ecdysozoa</taxon>
        <taxon>Nematoda</taxon>
        <taxon>Chromadorea</taxon>
        <taxon>Rhabditida</taxon>
        <taxon>Rhabditina</taxon>
        <taxon>Rhabditomorpha</taxon>
        <taxon>Rhabditoidea</taxon>
        <taxon>Rhabditidae</taxon>
        <taxon>Peloderinae</taxon>
        <taxon>Caenorhabditis</taxon>
    </lineage>
</organism>
<evidence type="ECO:0000313" key="1">
    <source>
        <dbReference type="EMBL" id="CAB3401761.1"/>
    </source>
</evidence>
<sequence>MDLTELTSVQSFDSTTQARRVLEFVRWHFAQNELTSTQWRILEDVADATKGKRLSKFFSEQFYLEFHEILTFRLAQSIEYDRDNDAFLQVTRYLELHPLLRQIRMLKTVRLVPDSQPIDAYLKRHSAFVKLE</sequence>
<dbReference type="EMBL" id="CADEPM010000003">
    <property type="protein sequence ID" value="CAB3401761.1"/>
    <property type="molecule type" value="Genomic_DNA"/>
</dbReference>
<name>A0A8S1EL16_9PELO</name>
<accession>A0A8S1EL16</accession>
<gene>
    <name evidence="1" type="ORF">CBOVIS_LOCUS4462</name>
</gene>
<dbReference type="Proteomes" id="UP000494206">
    <property type="component" value="Unassembled WGS sequence"/>
</dbReference>
<evidence type="ECO:0000313" key="2">
    <source>
        <dbReference type="Proteomes" id="UP000494206"/>
    </source>
</evidence>
<reference evidence="1 2" key="1">
    <citation type="submission" date="2020-04" db="EMBL/GenBank/DDBJ databases">
        <authorList>
            <person name="Laetsch R D."/>
            <person name="Stevens L."/>
            <person name="Kumar S."/>
            <person name="Blaxter L. M."/>
        </authorList>
    </citation>
    <scope>NUCLEOTIDE SEQUENCE [LARGE SCALE GENOMIC DNA]</scope>
</reference>
<protein>
    <submittedName>
        <fullName evidence="1">Uncharacterized protein</fullName>
    </submittedName>
</protein>
<keyword evidence="2" id="KW-1185">Reference proteome</keyword>
<dbReference type="AlphaFoldDB" id="A0A8S1EL16"/>
<comment type="caution">
    <text evidence="1">The sequence shown here is derived from an EMBL/GenBank/DDBJ whole genome shotgun (WGS) entry which is preliminary data.</text>
</comment>